<dbReference type="NCBIfam" id="TIGR02071">
    <property type="entry name" value="PBP_1b"/>
    <property type="match status" value="1"/>
</dbReference>
<evidence type="ECO:0000256" key="10">
    <source>
        <dbReference type="ARBA" id="ARBA00022676"/>
    </source>
</evidence>
<dbReference type="Gene3D" id="3.30.2060.10">
    <property type="entry name" value="Penicillin-binding protein 1b domain"/>
    <property type="match status" value="1"/>
</dbReference>
<feature type="active site" description="Proton donor; for transglycosylase activity" evidence="24">
    <location>
        <position position="198"/>
    </location>
</feature>
<dbReference type="Proteomes" id="UP000196573">
    <property type="component" value="Unassembled WGS sequence"/>
</dbReference>
<evidence type="ECO:0000256" key="20">
    <source>
        <dbReference type="ARBA" id="ARBA00034000"/>
    </source>
</evidence>
<evidence type="ECO:0000256" key="22">
    <source>
        <dbReference type="NCBIfam" id="TIGR02071"/>
    </source>
</evidence>
<evidence type="ECO:0000256" key="7">
    <source>
        <dbReference type="ARBA" id="ARBA00022475"/>
    </source>
</evidence>
<dbReference type="GO" id="GO:0008658">
    <property type="term" value="F:penicillin binding"/>
    <property type="evidence" value="ECO:0007669"/>
    <property type="project" value="UniProtKB-UniRule"/>
</dbReference>
<evidence type="ECO:0000259" key="27">
    <source>
        <dbReference type="Pfam" id="PF00905"/>
    </source>
</evidence>
<gene>
    <name evidence="30" type="primary">mrcB</name>
    <name evidence="30" type="ORF">EHSB41UT_01807</name>
</gene>
<feature type="domain" description="Bifunctional transglycosylase second" evidence="29">
    <location>
        <begin position="79"/>
        <end position="162"/>
    </location>
</feature>
<dbReference type="OrthoDB" id="9766909at2"/>
<evidence type="ECO:0000256" key="24">
    <source>
        <dbReference type="PIRSR" id="PIRSR002799-1"/>
    </source>
</evidence>
<dbReference type="EMBL" id="FWPT01000004">
    <property type="protein sequence ID" value="SMA44831.1"/>
    <property type="molecule type" value="Genomic_DNA"/>
</dbReference>
<evidence type="ECO:0000256" key="1">
    <source>
        <dbReference type="ARBA" id="ARBA00002624"/>
    </source>
</evidence>
<dbReference type="Pfam" id="PF00905">
    <property type="entry name" value="Transpeptidase"/>
    <property type="match status" value="1"/>
</dbReference>
<dbReference type="RefSeq" id="WP_087109055.1">
    <property type="nucleotide sequence ID" value="NZ_CBCSCN010000002.1"/>
</dbReference>
<evidence type="ECO:0000256" key="23">
    <source>
        <dbReference type="PIRNR" id="PIRNR002799"/>
    </source>
</evidence>
<keyword evidence="11 23" id="KW-0808">Transferase</keyword>
<evidence type="ECO:0000256" key="8">
    <source>
        <dbReference type="ARBA" id="ARBA00022645"/>
    </source>
</evidence>
<sequence length="781" mass="86579">MTKNASPRKTTRAKKPAPKKAVKKTRRWLPSWRLLFRLALCGLVVLGAWLIYLDAVITSTFDGKKWAIPAKVYAQPVELYEGMTLDPDTLQGQLRRQGYQPVRSISRPGTFSRAGDSFEIYVRGFRFPDGPRDSMALRADFSGNSLRNLQTTSGRDVPVIRLDPQMMGGIYPASHEDRMLVQLKDVPATMVKALVAVEDRDFYEHWGLSPKGIARAMVANIQAGGIVQGGSTLTQQLIKNFYLNNKRTFTRKIEEAFMSLLLEWHYSKDEILETYLNEVYLGQQGQRSVHGFALASEFYFARPLSELNLAKQALMVAIVKGPSYYNPRRYPERAKERRDLVLDMMADQGIITAAEAEQAQKQSLGVVSRERLQANAFPAYIDLVKRQLRQDYRNEDLTSEGLRIFTNMNPIVQQQAQDSLSKRIKQLDGGKDTGLEGAMVVTSSRTGEVQAIVGGRDAGFAGFNRALDARRPIGSLVKPAVFLTALADPSRYTLATRIKDEPITLKENNGREWSPENYSRKVHGEVPLYLALAKSYNLATIRLGMDVGVPAVVSTLKNMGLTRDVNPFPSLLLGSIDMTPVEVAAMYQTLASGGFRVPLRAIDAVLDAHGQPLTQYSLSVEEAFPPEQVDLINYALQRVMWEGTGKSAYKKIPSSVRVAGKTGTTDELRDSWFAGYSGDTLAVTWLGRDDNKSARYTGGTGALRIWSDFMAQRPLKSLSPPVSSKVAFFNIDRATGHMGGAGCQNDVALPFIKGSEPLQKAPCAKASPAKGVVDWFKALWE</sequence>
<evidence type="ECO:0000259" key="29">
    <source>
        <dbReference type="Pfam" id="PF14814"/>
    </source>
</evidence>
<evidence type="ECO:0000256" key="13">
    <source>
        <dbReference type="ARBA" id="ARBA00022960"/>
    </source>
</evidence>
<dbReference type="GO" id="GO:0005886">
    <property type="term" value="C:plasma membrane"/>
    <property type="evidence" value="ECO:0007669"/>
    <property type="project" value="UniProtKB-SubCell"/>
</dbReference>
<dbReference type="Pfam" id="PF00912">
    <property type="entry name" value="Transgly"/>
    <property type="match status" value="1"/>
</dbReference>
<dbReference type="InterPro" id="IPR011813">
    <property type="entry name" value="PBP_1b"/>
</dbReference>
<reference evidence="30 31" key="1">
    <citation type="submission" date="2017-03" db="EMBL/GenBank/DDBJ databases">
        <authorList>
            <person name="Afonso C.L."/>
            <person name="Miller P.J."/>
            <person name="Scott M.A."/>
            <person name="Spackman E."/>
            <person name="Goraichik I."/>
            <person name="Dimitrov K.M."/>
            <person name="Suarez D.L."/>
            <person name="Swayne D.E."/>
        </authorList>
    </citation>
    <scope>NUCLEOTIDE SEQUENCE [LARGE SCALE GENOMIC DNA]</scope>
    <source>
        <strain evidence="30">SB41UT1</strain>
    </source>
</reference>
<keyword evidence="13 23" id="KW-0133">Cell shape</keyword>
<evidence type="ECO:0000256" key="26">
    <source>
        <dbReference type="SAM" id="Phobius"/>
    </source>
</evidence>
<dbReference type="PANTHER" id="PTHR32282">
    <property type="entry name" value="BINDING PROTEIN TRANSPEPTIDASE, PUTATIVE-RELATED"/>
    <property type="match status" value="1"/>
</dbReference>
<dbReference type="Gene3D" id="3.40.710.10">
    <property type="entry name" value="DD-peptidase/beta-lactamase superfamily"/>
    <property type="match status" value="1"/>
</dbReference>
<dbReference type="UniPathway" id="UPA00219"/>
<evidence type="ECO:0000313" key="31">
    <source>
        <dbReference type="Proteomes" id="UP000196573"/>
    </source>
</evidence>
<feature type="domain" description="Penicillin-binding protein transpeptidase" evidence="27">
    <location>
        <begin position="437"/>
        <end position="678"/>
    </location>
</feature>
<comment type="function">
    <text evidence="1 23">Cell wall formation. Synthesis of cross-linked peptidoglycan from the lipid intermediates. The enzyme has a penicillin-insensitive transglycosylase N-terminal domain (formation of linear glycan strands) and a penicillin-sensitive transpeptidase C-terminal domain (cross-linking of the peptide subunits).</text>
</comment>
<keyword evidence="7" id="KW-1003">Cell membrane</keyword>
<dbReference type="GO" id="GO:0009252">
    <property type="term" value="P:peptidoglycan biosynthetic process"/>
    <property type="evidence" value="ECO:0007669"/>
    <property type="project" value="UniProtKB-UniRule"/>
</dbReference>
<dbReference type="GO" id="GO:0006508">
    <property type="term" value="P:proteolysis"/>
    <property type="evidence" value="ECO:0007669"/>
    <property type="project" value="UniProtKB-KW"/>
</dbReference>
<dbReference type="FunFam" id="1.10.3810.10:FF:000001">
    <property type="entry name" value="Penicillin-binding protein 1A"/>
    <property type="match status" value="1"/>
</dbReference>
<dbReference type="SUPFAM" id="SSF56601">
    <property type="entry name" value="beta-lactamase/transpeptidase-like"/>
    <property type="match status" value="1"/>
</dbReference>
<evidence type="ECO:0000256" key="3">
    <source>
        <dbReference type="ARBA" id="ARBA00004752"/>
    </source>
</evidence>
<dbReference type="Pfam" id="PF14814">
    <property type="entry name" value="UB2H"/>
    <property type="match status" value="1"/>
</dbReference>
<dbReference type="GO" id="GO:0009274">
    <property type="term" value="C:peptidoglycan-based cell wall"/>
    <property type="evidence" value="ECO:0007669"/>
    <property type="project" value="UniProtKB-UniRule"/>
</dbReference>
<dbReference type="PIRSF" id="PIRSF002799">
    <property type="entry name" value="PBP_1b"/>
    <property type="match status" value="1"/>
</dbReference>
<comment type="subcellular location">
    <subcellularLocation>
        <location evidence="2">Cell membrane</location>
    </subcellularLocation>
</comment>
<protein>
    <recommendedName>
        <fullName evidence="6 22">Penicillin-binding protein 1B</fullName>
        <shortName evidence="23">PBP-1b</shortName>
        <shortName evidence="23">PBP1b</shortName>
    </recommendedName>
    <alternativeName>
        <fullName evidence="19 23">Murein polymerase</fullName>
    </alternativeName>
</protein>
<dbReference type="GO" id="GO:0008360">
    <property type="term" value="P:regulation of cell shape"/>
    <property type="evidence" value="ECO:0007669"/>
    <property type="project" value="UniProtKB-UniRule"/>
</dbReference>
<keyword evidence="8" id="KW-0121">Carboxypeptidase</keyword>
<dbReference type="SUPFAM" id="SSF52540">
    <property type="entry name" value="P-loop containing nucleoside triphosphate hydrolases"/>
    <property type="match status" value="1"/>
</dbReference>
<dbReference type="GO" id="GO:0030288">
    <property type="term" value="C:outer membrane-bounded periplasmic space"/>
    <property type="evidence" value="ECO:0007669"/>
    <property type="project" value="TreeGrafter"/>
</dbReference>
<feature type="domain" description="Glycosyl transferase family 51" evidence="28">
    <location>
        <begin position="174"/>
        <end position="345"/>
    </location>
</feature>
<comment type="similarity">
    <text evidence="4 23">In the C-terminal section; belongs to the transpeptidase family.</text>
</comment>
<evidence type="ECO:0000256" key="15">
    <source>
        <dbReference type="ARBA" id="ARBA00023136"/>
    </source>
</evidence>
<dbReference type="GO" id="GO:0009002">
    <property type="term" value="F:serine-type D-Ala-D-Ala carboxypeptidase activity"/>
    <property type="evidence" value="ECO:0007669"/>
    <property type="project" value="UniProtKB-EC"/>
</dbReference>
<evidence type="ECO:0000313" key="30">
    <source>
        <dbReference type="EMBL" id="SMA44831.1"/>
    </source>
</evidence>
<dbReference type="InterPro" id="IPR023346">
    <property type="entry name" value="Lysozyme-like_dom_sf"/>
</dbReference>
<dbReference type="InterPro" id="IPR036950">
    <property type="entry name" value="PBP_transglycosylase"/>
</dbReference>
<dbReference type="NCBIfam" id="TIGR02074">
    <property type="entry name" value="PBP_1a_fam"/>
    <property type="match status" value="1"/>
</dbReference>
<name>A0A1X7AIW1_9GAMM</name>
<dbReference type="Gene3D" id="1.10.3810.10">
    <property type="entry name" value="Biosynthetic peptidoglycan transglycosylase-like"/>
    <property type="match status" value="1"/>
</dbReference>
<evidence type="ECO:0000256" key="5">
    <source>
        <dbReference type="ARBA" id="ARBA00007739"/>
    </source>
</evidence>
<dbReference type="SUPFAM" id="SSF53955">
    <property type="entry name" value="Lysozyme-like"/>
    <property type="match status" value="1"/>
</dbReference>
<keyword evidence="16" id="KW-0046">Antibiotic resistance</keyword>
<keyword evidence="18 23" id="KW-0961">Cell wall biogenesis/degradation</keyword>
<dbReference type="AlphaFoldDB" id="A0A1X7AIW1"/>
<proteinExistence type="inferred from homology"/>
<feature type="compositionally biased region" description="Basic residues" evidence="25">
    <location>
        <begin position="9"/>
        <end position="20"/>
    </location>
</feature>
<dbReference type="InterPro" id="IPR001264">
    <property type="entry name" value="Glyco_trans_51"/>
</dbReference>
<evidence type="ECO:0000259" key="28">
    <source>
        <dbReference type="Pfam" id="PF00912"/>
    </source>
</evidence>
<feature type="transmembrane region" description="Helical" evidence="26">
    <location>
        <begin position="34"/>
        <end position="52"/>
    </location>
</feature>
<dbReference type="InterPro" id="IPR012338">
    <property type="entry name" value="Beta-lactam/transpept-like"/>
</dbReference>
<keyword evidence="26" id="KW-1133">Transmembrane helix</keyword>
<evidence type="ECO:0000256" key="6">
    <source>
        <dbReference type="ARBA" id="ARBA00018637"/>
    </source>
</evidence>
<keyword evidence="10 23" id="KW-0328">Glycosyltransferase</keyword>
<dbReference type="InterPro" id="IPR050396">
    <property type="entry name" value="Glycosyltr_51/Transpeptidase"/>
</dbReference>
<comment type="pathway">
    <text evidence="3 23">Cell wall biogenesis; peptidoglycan biosynthesis.</text>
</comment>
<organism evidence="30 31">
    <name type="scientific">Parendozoicomonas haliclonae</name>
    <dbReference type="NCBI Taxonomy" id="1960125"/>
    <lineage>
        <taxon>Bacteria</taxon>
        <taxon>Pseudomonadati</taxon>
        <taxon>Pseudomonadota</taxon>
        <taxon>Gammaproteobacteria</taxon>
        <taxon>Oceanospirillales</taxon>
        <taxon>Endozoicomonadaceae</taxon>
        <taxon>Parendozoicomonas</taxon>
    </lineage>
</organism>
<keyword evidence="17" id="KW-0511">Multifunctional enzyme</keyword>
<dbReference type="PANTHER" id="PTHR32282:SF11">
    <property type="entry name" value="PENICILLIN-BINDING PROTEIN 1B"/>
    <property type="match status" value="1"/>
</dbReference>
<evidence type="ECO:0000256" key="14">
    <source>
        <dbReference type="ARBA" id="ARBA00022984"/>
    </source>
</evidence>
<keyword evidence="15 26" id="KW-0472">Membrane</keyword>
<evidence type="ECO:0000256" key="17">
    <source>
        <dbReference type="ARBA" id="ARBA00023268"/>
    </source>
</evidence>
<accession>A0A1X7AIW1</accession>
<keyword evidence="31" id="KW-1185">Reference proteome</keyword>
<feature type="active site" description="Acyl-ester intermediate; for transpeptidase activity" evidence="24">
    <location>
        <position position="475"/>
    </location>
</feature>
<evidence type="ECO:0000256" key="2">
    <source>
        <dbReference type="ARBA" id="ARBA00004236"/>
    </source>
</evidence>
<evidence type="ECO:0000256" key="18">
    <source>
        <dbReference type="ARBA" id="ARBA00023316"/>
    </source>
</evidence>
<evidence type="ECO:0000256" key="12">
    <source>
        <dbReference type="ARBA" id="ARBA00022801"/>
    </source>
</evidence>
<evidence type="ECO:0000256" key="19">
    <source>
        <dbReference type="ARBA" id="ARBA00032454"/>
    </source>
</evidence>
<keyword evidence="26" id="KW-0812">Transmembrane</keyword>
<dbReference type="GO" id="GO:0008955">
    <property type="term" value="F:peptidoglycan glycosyltransferase activity"/>
    <property type="evidence" value="ECO:0007669"/>
    <property type="project" value="UniProtKB-UniRule"/>
</dbReference>
<evidence type="ECO:0000256" key="21">
    <source>
        <dbReference type="ARBA" id="ARBA00049902"/>
    </source>
</evidence>
<keyword evidence="9" id="KW-0645">Protease</keyword>
<dbReference type="InterPro" id="IPR001460">
    <property type="entry name" value="PCN-bd_Tpept"/>
</dbReference>
<evidence type="ECO:0000256" key="4">
    <source>
        <dbReference type="ARBA" id="ARBA00007090"/>
    </source>
</evidence>
<dbReference type="GO" id="GO:0046677">
    <property type="term" value="P:response to antibiotic"/>
    <property type="evidence" value="ECO:0007669"/>
    <property type="project" value="UniProtKB-UniRule"/>
</dbReference>
<comment type="catalytic activity">
    <reaction evidence="20">
        <text>Preferential cleavage: (Ac)2-L-Lys-D-Ala-|-D-Ala. Also transpeptidation of peptidyl-alanyl moieties that are N-acyl substituents of D-alanine.</text>
        <dbReference type="EC" id="3.4.16.4"/>
    </reaction>
</comment>
<comment type="catalytic activity">
    <reaction evidence="21">
        <text>[GlcNAc-(1-&gt;4)-Mur2Ac(oyl-L-Ala-gamma-D-Glu-L-Lys-D-Ala-D-Ala)](n)-di-trans,octa-cis-undecaprenyl diphosphate + beta-D-GlcNAc-(1-&gt;4)-Mur2Ac(oyl-L-Ala-gamma-D-Glu-L-Lys-D-Ala-D-Ala)-di-trans,octa-cis-undecaprenyl diphosphate = [GlcNAc-(1-&gt;4)-Mur2Ac(oyl-L-Ala-gamma-D-Glu-L-Lys-D-Ala-D-Ala)](n+1)-di-trans,octa-cis-undecaprenyl diphosphate + di-trans,octa-cis-undecaprenyl diphosphate + H(+)</text>
        <dbReference type="Rhea" id="RHEA:23708"/>
        <dbReference type="Rhea" id="RHEA-COMP:9602"/>
        <dbReference type="Rhea" id="RHEA-COMP:9603"/>
        <dbReference type="ChEBI" id="CHEBI:15378"/>
        <dbReference type="ChEBI" id="CHEBI:58405"/>
        <dbReference type="ChEBI" id="CHEBI:60033"/>
        <dbReference type="ChEBI" id="CHEBI:78435"/>
        <dbReference type="EC" id="2.4.99.28"/>
    </reaction>
</comment>
<dbReference type="InterPro" id="IPR027417">
    <property type="entry name" value="P-loop_NTPase"/>
</dbReference>
<comment type="similarity">
    <text evidence="5 23">In the N-terminal section; belongs to the glycosyltransferase 51 family.</text>
</comment>
<evidence type="ECO:0000256" key="16">
    <source>
        <dbReference type="ARBA" id="ARBA00023251"/>
    </source>
</evidence>
<evidence type="ECO:0000256" key="25">
    <source>
        <dbReference type="SAM" id="MobiDB-lite"/>
    </source>
</evidence>
<dbReference type="GO" id="GO:0071555">
    <property type="term" value="P:cell wall organization"/>
    <property type="evidence" value="ECO:0007669"/>
    <property type="project" value="UniProtKB-UniRule"/>
</dbReference>
<feature type="region of interest" description="Disordered" evidence="25">
    <location>
        <begin position="1"/>
        <end position="20"/>
    </location>
</feature>
<evidence type="ECO:0000256" key="11">
    <source>
        <dbReference type="ARBA" id="ARBA00022679"/>
    </source>
</evidence>
<evidence type="ECO:0000256" key="9">
    <source>
        <dbReference type="ARBA" id="ARBA00022670"/>
    </source>
</evidence>
<keyword evidence="14 23" id="KW-0573">Peptidoglycan synthesis</keyword>
<dbReference type="InterPro" id="IPR028166">
    <property type="entry name" value="UB2H"/>
</dbReference>
<keyword evidence="12" id="KW-0378">Hydrolase</keyword>